<protein>
    <submittedName>
        <fullName evidence="1">Cytochrome P450</fullName>
    </submittedName>
</protein>
<comment type="caution">
    <text evidence="1">The sequence shown here is derived from an EMBL/GenBank/DDBJ whole genome shotgun (WGS) entry which is preliminary data.</text>
</comment>
<name>A0ACB8SJG0_9AGAM</name>
<keyword evidence="2" id="KW-1185">Reference proteome</keyword>
<reference evidence="1" key="2">
    <citation type="journal article" date="2022" name="New Phytol.">
        <title>Evolutionary transition to the ectomycorrhizal habit in the genomes of a hyperdiverse lineage of mushroom-forming fungi.</title>
        <authorList>
            <person name="Looney B."/>
            <person name="Miyauchi S."/>
            <person name="Morin E."/>
            <person name="Drula E."/>
            <person name="Courty P.E."/>
            <person name="Kohler A."/>
            <person name="Kuo A."/>
            <person name="LaButti K."/>
            <person name="Pangilinan J."/>
            <person name="Lipzen A."/>
            <person name="Riley R."/>
            <person name="Andreopoulos W."/>
            <person name="He G."/>
            <person name="Johnson J."/>
            <person name="Nolan M."/>
            <person name="Tritt A."/>
            <person name="Barry K.W."/>
            <person name="Grigoriev I.V."/>
            <person name="Nagy L.G."/>
            <person name="Hibbett D."/>
            <person name="Henrissat B."/>
            <person name="Matheny P.B."/>
            <person name="Labbe J."/>
            <person name="Martin F.M."/>
        </authorList>
    </citation>
    <scope>NUCLEOTIDE SEQUENCE</scope>
    <source>
        <strain evidence="1">HHB10654</strain>
    </source>
</reference>
<evidence type="ECO:0000313" key="1">
    <source>
        <dbReference type="EMBL" id="KAI0056372.1"/>
    </source>
</evidence>
<dbReference type="EMBL" id="MU277265">
    <property type="protein sequence ID" value="KAI0056372.1"/>
    <property type="molecule type" value="Genomic_DNA"/>
</dbReference>
<proteinExistence type="predicted"/>
<evidence type="ECO:0000313" key="2">
    <source>
        <dbReference type="Proteomes" id="UP000814140"/>
    </source>
</evidence>
<dbReference type="Proteomes" id="UP000814140">
    <property type="component" value="Unassembled WGS sequence"/>
</dbReference>
<organism evidence="1 2">
    <name type="scientific">Artomyces pyxidatus</name>
    <dbReference type="NCBI Taxonomy" id="48021"/>
    <lineage>
        <taxon>Eukaryota</taxon>
        <taxon>Fungi</taxon>
        <taxon>Dikarya</taxon>
        <taxon>Basidiomycota</taxon>
        <taxon>Agaricomycotina</taxon>
        <taxon>Agaricomycetes</taxon>
        <taxon>Russulales</taxon>
        <taxon>Auriscalpiaceae</taxon>
        <taxon>Artomyces</taxon>
    </lineage>
</organism>
<sequence>MPPISLWSVLSASVLLIVIFLYVVEKRERRRYPPGPAGIPFIGNVLDMPKRNIARSLAYWSQQYGPVMYMRTFGRQFVILNSHEAVKALFEKRSGRYCDRPRLVMVNELVGRKTMLFTNYGPLYKQYRRLLTTFTPGSQASRYWQIQEAGAYRLAASVAASPREFREHIKLSTTSVILRLLYGIEITSKDDLFVRLAEDHSRITAEATAPGRWLVDSFPILKHVPAWFPGAHFQTWAVDARRRIEAFTTQPYNTVKAALLDGSAVPSWTSEHMFTPSGEPVPAHEEELLRLMASSLYSGGSDTSASAIGAFILLMARHPAVHARAQREVDALGRVPRMQDRAALPYVGCVLKEVLRFNPVVPTAPHSLAEDDEYRGWTIPKGAWVTANVWALMHDSAVYPDPESFSPERHEGPNHQPDPLDTCFGFGRRTCPGKNFALASLFINMTSILFAFNIGRAKDDDGVETIPPAEFTDGHVSHPVPFKCRIEVRDEERIALIRHAASTT</sequence>
<accession>A0ACB8SJG0</accession>
<gene>
    <name evidence="1" type="ORF">BV25DRAFT_1921016</name>
</gene>
<reference evidence="1" key="1">
    <citation type="submission" date="2021-03" db="EMBL/GenBank/DDBJ databases">
        <authorList>
            <consortium name="DOE Joint Genome Institute"/>
            <person name="Ahrendt S."/>
            <person name="Looney B.P."/>
            <person name="Miyauchi S."/>
            <person name="Morin E."/>
            <person name="Drula E."/>
            <person name="Courty P.E."/>
            <person name="Chicoki N."/>
            <person name="Fauchery L."/>
            <person name="Kohler A."/>
            <person name="Kuo A."/>
            <person name="Labutti K."/>
            <person name="Pangilinan J."/>
            <person name="Lipzen A."/>
            <person name="Riley R."/>
            <person name="Andreopoulos W."/>
            <person name="He G."/>
            <person name="Johnson J."/>
            <person name="Barry K.W."/>
            <person name="Grigoriev I.V."/>
            <person name="Nagy L."/>
            <person name="Hibbett D."/>
            <person name="Henrissat B."/>
            <person name="Matheny P.B."/>
            <person name="Labbe J."/>
            <person name="Martin F."/>
        </authorList>
    </citation>
    <scope>NUCLEOTIDE SEQUENCE</scope>
    <source>
        <strain evidence="1">HHB10654</strain>
    </source>
</reference>